<dbReference type="RefSeq" id="WP_285274493.1">
    <property type="nucleotide sequence ID" value="NZ_JASNVW010000009.1"/>
</dbReference>
<evidence type="ECO:0000259" key="5">
    <source>
        <dbReference type="Pfam" id="PF21238"/>
    </source>
</evidence>
<dbReference type="PANTHER" id="PTHR21568">
    <property type="entry name" value="TRNA PSEUDOURIDINE SYNTHASE PUS10"/>
    <property type="match status" value="1"/>
</dbReference>
<dbReference type="NCBIfam" id="TIGR01213">
    <property type="entry name" value="pseudo_Pus10arc"/>
    <property type="match status" value="1"/>
</dbReference>
<dbReference type="InterPro" id="IPR039894">
    <property type="entry name" value="Pus10-like"/>
</dbReference>
<dbReference type="Gene3D" id="3.30.70.2510">
    <property type="match status" value="1"/>
</dbReference>
<keyword evidence="8" id="KW-1185">Reference proteome</keyword>
<comment type="caution">
    <text evidence="7">The sequence shown here is derived from an EMBL/GenBank/DDBJ whole genome shotgun (WGS) entry which is preliminary data.</text>
</comment>
<keyword evidence="3" id="KW-0819">tRNA processing</keyword>
<dbReference type="EMBL" id="JASNVW010000009">
    <property type="protein sequence ID" value="MDK6029506.1"/>
    <property type="molecule type" value="Genomic_DNA"/>
</dbReference>
<dbReference type="InterPro" id="IPR055174">
    <property type="entry name" value="Pus10_THUMP_arc"/>
</dbReference>
<dbReference type="SUPFAM" id="SSF55120">
    <property type="entry name" value="Pseudouridine synthase"/>
    <property type="match status" value="1"/>
</dbReference>
<evidence type="ECO:0000313" key="8">
    <source>
        <dbReference type="Proteomes" id="UP001529235"/>
    </source>
</evidence>
<feature type="domain" description="Pus10 THUMP" evidence="6">
    <location>
        <begin position="108"/>
        <end position="185"/>
    </location>
</feature>
<dbReference type="InterPro" id="IPR048741">
    <property type="entry name" value="Pus10-like_C"/>
</dbReference>
<dbReference type="PANTHER" id="PTHR21568:SF0">
    <property type="entry name" value="TRNA PSEUDOURIDINE SYNTHASE PUS10"/>
    <property type="match status" value="1"/>
</dbReference>
<dbReference type="Pfam" id="PF21238">
    <property type="entry name" value="Pus10_C"/>
    <property type="match status" value="1"/>
</dbReference>
<dbReference type="GO" id="GO:0160148">
    <property type="term" value="F:tRNA pseudouridine(55) synthase activity"/>
    <property type="evidence" value="ECO:0007669"/>
    <property type="project" value="UniProtKB-EC"/>
</dbReference>
<comment type="similarity">
    <text evidence="1">Belongs to the pseudouridine synthase Pus10 family.</text>
</comment>
<proteinExistence type="inferred from homology"/>
<dbReference type="Proteomes" id="UP001529235">
    <property type="component" value="Unassembled WGS sequence"/>
</dbReference>
<sequence>MENIIDTVAKILEKYPLCDRCLGRLFAHLGKGLGNNERGKALKIATILDLHRRVLSGDSKSLDILRKVVLNSKLNFKDFFKELGMDYPQAFPSCYICGDQLDNIIITFSETVAKLVKEKNVRSFLIGVIIADDVLERESNIVKEYHIPYWESIKREIKREIGKRVQSLTNIKVDFENPHVTYIIDLINNTVKEEIRSLFLYGKYRKLGRLISQNVWIRKSGERRYHLSVEDVVKHSLSYVKASDVVLHIGGREDVDVRVLSGRPLVIEYKSPQNSNINIESLNKVLNSFTPWIQFEMEMKVRREFVSRLKGPGSLTYKIYRALIYSQQEVEPEKLHMLEEFFNNRMIVQRTPTRILRRKPDRLRNKVVYQVKTLYISPHVFAAIIKCDGGLYVKELITGDGGRTTPSFSSYLNTELQCLMLDVIYVHEYI</sequence>
<dbReference type="Gene3D" id="3.30.70.3190">
    <property type="match status" value="1"/>
</dbReference>
<dbReference type="Pfam" id="PF22023">
    <property type="entry name" value="Pus10_THUMP_arc"/>
    <property type="match status" value="1"/>
</dbReference>
<accession>A0ABD4Z837</accession>
<organism evidence="7 8">
    <name type="scientific">Ignisphaera cupida</name>
    <dbReference type="NCBI Taxonomy" id="3050454"/>
    <lineage>
        <taxon>Archaea</taxon>
        <taxon>Thermoproteota</taxon>
        <taxon>Thermoprotei</taxon>
        <taxon>Desulfurococcales</taxon>
        <taxon>Desulfurococcaceae</taxon>
        <taxon>Ignisphaera</taxon>
    </lineage>
</organism>
<evidence type="ECO:0000259" key="6">
    <source>
        <dbReference type="Pfam" id="PF22023"/>
    </source>
</evidence>
<name>A0ABD4Z837_9CREN</name>
<dbReference type="EC" id="5.4.99.25" evidence="2"/>
<evidence type="ECO:0000256" key="2">
    <source>
        <dbReference type="ARBA" id="ARBA00012787"/>
    </source>
</evidence>
<evidence type="ECO:0000256" key="3">
    <source>
        <dbReference type="ARBA" id="ARBA00022694"/>
    </source>
</evidence>
<evidence type="ECO:0000256" key="1">
    <source>
        <dbReference type="ARBA" id="ARBA00009652"/>
    </source>
</evidence>
<protein>
    <recommendedName>
        <fullName evidence="2">tRNA pseudouridine(55) synthase</fullName>
        <ecNumber evidence="2">5.4.99.25</ecNumber>
    </recommendedName>
</protein>
<evidence type="ECO:0000313" key="7">
    <source>
        <dbReference type="EMBL" id="MDK6029506.1"/>
    </source>
</evidence>
<dbReference type="AlphaFoldDB" id="A0ABD4Z837"/>
<evidence type="ECO:0000256" key="4">
    <source>
        <dbReference type="ARBA" id="ARBA00023235"/>
    </source>
</evidence>
<gene>
    <name evidence="7" type="ORF">QPL79_09030</name>
</gene>
<reference evidence="7 8" key="1">
    <citation type="submission" date="2023-05" db="EMBL/GenBank/DDBJ databases">
        <title>A new hyperthermophilic archaea 'Ignisphaera cupida' sp. nov. and description of the family 'Ignisphaeraceae' fam. nov.</title>
        <authorList>
            <person name="Podosokorskaya O.A."/>
            <person name="Elcheninov A.G."/>
            <person name="Klukina A."/>
            <person name="Merkel A.Y."/>
        </authorList>
    </citation>
    <scope>NUCLEOTIDE SEQUENCE [LARGE SCALE GENOMIC DNA]</scope>
    <source>
        <strain evidence="7 8">4213-co</strain>
    </source>
</reference>
<dbReference type="GO" id="GO:0008033">
    <property type="term" value="P:tRNA processing"/>
    <property type="evidence" value="ECO:0007669"/>
    <property type="project" value="UniProtKB-KW"/>
</dbReference>
<keyword evidence="4 7" id="KW-0413">Isomerase</keyword>
<feature type="domain" description="Pus10-like C-terminal" evidence="5">
    <location>
        <begin position="199"/>
        <end position="426"/>
    </location>
</feature>
<dbReference type="InterPro" id="IPR020103">
    <property type="entry name" value="PsdUridine_synth_cat_dom_sf"/>
</dbReference>